<dbReference type="OrthoDB" id="448448at2759"/>
<comment type="caution">
    <text evidence="4">The sequence shown here is derived from an EMBL/GenBank/DDBJ whole genome shotgun (WGS) entry which is preliminary data.</text>
</comment>
<keyword evidence="2" id="KW-0067">ATP-binding</keyword>
<feature type="domain" description="SNF2 N-terminal" evidence="3">
    <location>
        <begin position="104"/>
        <end position="137"/>
    </location>
</feature>
<keyword evidence="1" id="KW-0547">Nucleotide-binding</keyword>
<dbReference type="InterPro" id="IPR038718">
    <property type="entry name" value="SNF2-like_sf"/>
</dbReference>
<dbReference type="AlphaFoldDB" id="A0A9Q3JKS3"/>
<dbReference type="Proteomes" id="UP000765509">
    <property type="component" value="Unassembled WGS sequence"/>
</dbReference>
<reference evidence="4" key="1">
    <citation type="submission" date="2021-03" db="EMBL/GenBank/DDBJ databases">
        <title>Draft genome sequence of rust myrtle Austropuccinia psidii MF-1, a brazilian biotype.</title>
        <authorList>
            <person name="Quecine M.C."/>
            <person name="Pachon D.M.R."/>
            <person name="Bonatelli M.L."/>
            <person name="Correr F.H."/>
            <person name="Franceschini L.M."/>
            <person name="Leite T.F."/>
            <person name="Margarido G.R.A."/>
            <person name="Almeida C.A."/>
            <person name="Ferrarezi J.A."/>
            <person name="Labate C.A."/>
        </authorList>
    </citation>
    <scope>NUCLEOTIDE SEQUENCE</scope>
    <source>
        <strain evidence="4">MF-1</strain>
    </source>
</reference>
<dbReference type="EMBL" id="AVOT02075066">
    <property type="protein sequence ID" value="MBW0563953.1"/>
    <property type="molecule type" value="Genomic_DNA"/>
</dbReference>
<evidence type="ECO:0000313" key="5">
    <source>
        <dbReference type="Proteomes" id="UP000765509"/>
    </source>
</evidence>
<dbReference type="Pfam" id="PF00176">
    <property type="entry name" value="SNF2-rel_dom"/>
    <property type="match status" value="1"/>
</dbReference>
<dbReference type="GO" id="GO:0005524">
    <property type="term" value="F:ATP binding"/>
    <property type="evidence" value="ECO:0007669"/>
    <property type="project" value="InterPro"/>
</dbReference>
<dbReference type="Gene3D" id="3.40.50.10810">
    <property type="entry name" value="Tandem AAA-ATPase domain"/>
    <property type="match status" value="1"/>
</dbReference>
<protein>
    <recommendedName>
        <fullName evidence="3">SNF2 N-terminal domain-containing protein</fullName>
    </recommendedName>
</protein>
<keyword evidence="5" id="KW-1185">Reference proteome</keyword>
<evidence type="ECO:0000313" key="4">
    <source>
        <dbReference type="EMBL" id="MBW0563953.1"/>
    </source>
</evidence>
<gene>
    <name evidence="4" type="ORF">O181_103668</name>
</gene>
<dbReference type="InterPro" id="IPR000330">
    <property type="entry name" value="SNF2_N"/>
</dbReference>
<evidence type="ECO:0000259" key="3">
    <source>
        <dbReference type="Pfam" id="PF00176"/>
    </source>
</evidence>
<organism evidence="4 5">
    <name type="scientific">Austropuccinia psidii MF-1</name>
    <dbReference type="NCBI Taxonomy" id="1389203"/>
    <lineage>
        <taxon>Eukaryota</taxon>
        <taxon>Fungi</taxon>
        <taxon>Dikarya</taxon>
        <taxon>Basidiomycota</taxon>
        <taxon>Pucciniomycotina</taxon>
        <taxon>Pucciniomycetes</taxon>
        <taxon>Pucciniales</taxon>
        <taxon>Sphaerophragmiaceae</taxon>
        <taxon>Austropuccinia</taxon>
    </lineage>
</organism>
<proteinExistence type="predicted"/>
<accession>A0A9Q3JKS3</accession>
<name>A0A9Q3JKS3_9BASI</name>
<sequence length="145" mass="15825">MSTLCSHNSHFNLNYPLISSCLFFVFQAKTDTITQWIRTSNDAPPNPIIKTPLLPHKKTRLAFLCDQEIPNGQSAHNLWATSPPGPPFNAKNIITNKVISPFESLSTNTSLGGLLTDDMGLVKTIQAIALIGTSKEQLIANSHLA</sequence>
<evidence type="ECO:0000256" key="2">
    <source>
        <dbReference type="ARBA" id="ARBA00022840"/>
    </source>
</evidence>
<evidence type="ECO:0000256" key="1">
    <source>
        <dbReference type="ARBA" id="ARBA00022741"/>
    </source>
</evidence>